<dbReference type="GO" id="GO:0046872">
    <property type="term" value="F:metal ion binding"/>
    <property type="evidence" value="ECO:0007669"/>
    <property type="project" value="UniProtKB-KW"/>
</dbReference>
<protein>
    <recommendedName>
        <fullName evidence="1">RNA-directed RNA polymerase</fullName>
        <ecNumber evidence="1">2.7.7.48</ecNumber>
    </recommendedName>
    <alternativeName>
        <fullName evidence="7">RNA replicase beta chain</fullName>
    </alternativeName>
</protein>
<dbReference type="GO" id="GO:0003968">
    <property type="term" value="F:RNA-directed RNA polymerase activity"/>
    <property type="evidence" value="ECO:0007669"/>
    <property type="project" value="UniProtKB-KW"/>
</dbReference>
<feature type="domain" description="RdRp catalytic" evidence="10">
    <location>
        <begin position="258"/>
        <end position="382"/>
    </location>
</feature>
<keyword evidence="5" id="KW-0547">Nucleotide-binding</keyword>
<dbReference type="EMBL" id="BK014186">
    <property type="protein sequence ID" value="DAD52723.1"/>
    <property type="molecule type" value="Genomic_RNA"/>
</dbReference>
<dbReference type="InterPro" id="IPR005093">
    <property type="entry name" value="RNArep_beta"/>
</dbReference>
<dbReference type="InterPro" id="IPR007096">
    <property type="entry name" value="RNA-dir_Rpol_cat_phage"/>
</dbReference>
<keyword evidence="2 11" id="KW-0696">RNA-directed RNA polymerase</keyword>
<keyword evidence="9" id="KW-0479">Metal-binding</keyword>
<evidence type="ECO:0000256" key="1">
    <source>
        <dbReference type="ARBA" id="ARBA00012494"/>
    </source>
</evidence>
<evidence type="ECO:0000256" key="5">
    <source>
        <dbReference type="ARBA" id="ARBA00022741"/>
    </source>
</evidence>
<evidence type="ECO:0000256" key="4">
    <source>
        <dbReference type="ARBA" id="ARBA00022695"/>
    </source>
</evidence>
<sequence>MSEEIVFRRFFQGLDTPRSLTCWLLYSHGEHAQLASLSIEPGSYLESDTELFRRDYAATSFLKKFKGLKTGVDTKTVALSGLVASERSCATTNRLFRLRSAGELQFPSAVEHVLSRAREKIAKVTEGWSVGGMLECCRFGPGATFALSGADASVRCKTTALDVTASAAPFARVLLEEDSMRAEQVLGVKPEGPFCYIGPFTRVRGNRVTVVPKNAKTDRVIAIEPSLNMELQLGAGKFLRERLKEFCKLDLSDQGQNQKLASQAYARGLATIDLSSASDSISSELVWDLLPYDLADYLDRLRSRSYQLDDEWHASARWSSMGNGYTFELETLIFWALSSSISGWSRVYGDDIIVRQADVPLLREVFRSVGFTINDDKSFDSGLFFESCGMHYFRGIDVTPVYQQELLVERVRTPECTRSWTRLGNRIRTLAYRMGDGFGCLGILRPAWLACYDNVKDFGLFQPFACHDGTPYEGDAGLAADRSEILAYALPSTIDNWRFKGAVEKPLYQSSNEKPLLYQSLRAPKHAPVRPRGLKEYARSVRSLSDLLEHLEGAEAIRGRTRVKVSKLSYRRGWTDVGWII</sequence>
<evidence type="ECO:0000259" key="10">
    <source>
        <dbReference type="PROSITE" id="PS50522"/>
    </source>
</evidence>
<keyword evidence="3" id="KW-0808">Transferase</keyword>
<evidence type="ECO:0000256" key="7">
    <source>
        <dbReference type="ARBA" id="ARBA00030248"/>
    </source>
</evidence>
<evidence type="ECO:0000256" key="6">
    <source>
        <dbReference type="ARBA" id="ARBA00022953"/>
    </source>
</evidence>
<evidence type="ECO:0000256" key="3">
    <source>
        <dbReference type="ARBA" id="ARBA00022679"/>
    </source>
</evidence>
<evidence type="ECO:0000256" key="8">
    <source>
        <dbReference type="ARBA" id="ARBA00048744"/>
    </source>
</evidence>
<keyword evidence="6" id="KW-0693">Viral RNA replication</keyword>
<evidence type="ECO:0000313" key="12">
    <source>
        <dbReference type="Proteomes" id="UP000683169"/>
    </source>
</evidence>
<dbReference type="Proteomes" id="UP000683169">
    <property type="component" value="Segment"/>
</dbReference>
<reference evidence="11" key="1">
    <citation type="submission" date="2020-09" db="EMBL/GenBank/DDBJ databases">
        <title>Leviviricetes taxonomy.</title>
        <authorList>
            <person name="Stockdale S.R."/>
            <person name="Callanan J."/>
            <person name="Adriaenssens E.M."/>
            <person name="Kuhn J.H."/>
            <person name="Rumnieks J."/>
            <person name="Shkoporov A."/>
            <person name="Draper L.A."/>
            <person name="Ross P."/>
            <person name="Hill C."/>
        </authorList>
    </citation>
    <scope>NUCLEOTIDE SEQUENCE</scope>
</reference>
<feature type="binding site" evidence="9">
    <location>
        <position position="350"/>
    </location>
    <ligand>
        <name>Mg(2+)</name>
        <dbReference type="ChEBI" id="CHEBI:18420"/>
        <label>2</label>
    </ligand>
</feature>
<dbReference type="EC" id="2.7.7.48" evidence="1"/>
<evidence type="ECO:0000256" key="2">
    <source>
        <dbReference type="ARBA" id="ARBA00022484"/>
    </source>
</evidence>
<keyword evidence="12" id="KW-1185">Reference proteome</keyword>
<dbReference type="RefSeq" id="YP_010769107.1">
    <property type="nucleotide sequence ID" value="NC_073879.1"/>
</dbReference>
<accession>A0A8S5L581</accession>
<dbReference type="PROSITE" id="PS50522">
    <property type="entry name" value="RDRP_PHAGE"/>
    <property type="match status" value="1"/>
</dbReference>
<comment type="cofactor">
    <cofactor evidence="9">
        <name>Mg(2+)</name>
        <dbReference type="ChEBI" id="CHEBI:18420"/>
    </cofactor>
    <text evidence="9">Binds 2 Mg(2+) per subunit.</text>
</comment>
<keyword evidence="9" id="KW-0460">Magnesium</keyword>
<feature type="binding site" evidence="9">
    <location>
        <position position="273"/>
    </location>
    <ligand>
        <name>Mg(2+)</name>
        <dbReference type="ChEBI" id="CHEBI:18420"/>
        <label>2</label>
    </ligand>
</feature>
<organism evidence="11 12">
    <name type="scientific">ssRNA phage SRR7976310_11</name>
    <dbReference type="NCBI Taxonomy" id="2786673"/>
    <lineage>
        <taxon>Viruses</taxon>
        <taxon>Riboviria</taxon>
        <taxon>Orthornavirae</taxon>
        <taxon>Lenarviricota</taxon>
        <taxon>Leviviricetes</taxon>
        <taxon>Norzivirales</taxon>
        <taxon>Fiersviridae</taxon>
        <taxon>Bohnovirus</taxon>
        <taxon>Bohnovirus asienecus</taxon>
    </lineage>
</organism>
<evidence type="ECO:0000313" key="11">
    <source>
        <dbReference type="EMBL" id="DAD52723.1"/>
    </source>
</evidence>
<evidence type="ECO:0000256" key="9">
    <source>
        <dbReference type="PIRSR" id="PIRSR605093-1"/>
    </source>
</evidence>
<comment type="catalytic activity">
    <reaction evidence="8">
        <text>RNA(n) + a ribonucleoside 5'-triphosphate = RNA(n+1) + diphosphate</text>
        <dbReference type="Rhea" id="RHEA:21248"/>
        <dbReference type="Rhea" id="RHEA-COMP:14527"/>
        <dbReference type="Rhea" id="RHEA-COMP:17342"/>
        <dbReference type="ChEBI" id="CHEBI:33019"/>
        <dbReference type="ChEBI" id="CHEBI:61557"/>
        <dbReference type="ChEBI" id="CHEBI:140395"/>
        <dbReference type="EC" id="2.7.7.48"/>
    </reaction>
</comment>
<gene>
    <name evidence="11" type="primary">SRR7976310_11_3</name>
</gene>
<dbReference type="KEGG" id="vg:80398027"/>
<name>A0A8S5L581_9VIRU</name>
<feature type="binding site" evidence="9">
    <location>
        <position position="351"/>
    </location>
    <ligand>
        <name>Mg(2+)</name>
        <dbReference type="ChEBI" id="CHEBI:18420"/>
        <label>2</label>
    </ligand>
</feature>
<dbReference type="Pfam" id="PF03431">
    <property type="entry name" value="RNA_replicase_B"/>
    <property type="match status" value="1"/>
</dbReference>
<dbReference type="GeneID" id="80398027"/>
<proteinExistence type="predicted"/>
<keyword evidence="4" id="KW-0548">Nucleotidyltransferase</keyword>
<dbReference type="GO" id="GO:0039694">
    <property type="term" value="P:viral RNA genome replication"/>
    <property type="evidence" value="ECO:0007669"/>
    <property type="project" value="InterPro"/>
</dbReference>
<dbReference type="GO" id="GO:0000166">
    <property type="term" value="F:nucleotide binding"/>
    <property type="evidence" value="ECO:0007669"/>
    <property type="project" value="UniProtKB-KW"/>
</dbReference>